<organism evidence="3 4">
    <name type="scientific">Tianweitania aestuarii</name>
    <dbReference type="NCBI Taxonomy" id="2814886"/>
    <lineage>
        <taxon>Bacteria</taxon>
        <taxon>Pseudomonadati</taxon>
        <taxon>Pseudomonadota</taxon>
        <taxon>Alphaproteobacteria</taxon>
        <taxon>Hyphomicrobiales</taxon>
        <taxon>Phyllobacteriaceae</taxon>
        <taxon>Tianweitania</taxon>
    </lineage>
</organism>
<dbReference type="SUPFAM" id="SSF53756">
    <property type="entry name" value="UDP-Glycosyltransferase/glycogen phosphorylase"/>
    <property type="match status" value="1"/>
</dbReference>
<dbReference type="CDD" id="cd03801">
    <property type="entry name" value="GT4_PimA-like"/>
    <property type="match status" value="1"/>
</dbReference>
<comment type="caution">
    <text evidence="3">The sequence shown here is derived from an EMBL/GenBank/DDBJ whole genome shotgun (WGS) entry which is preliminary data.</text>
</comment>
<feature type="domain" description="Glycosyl transferase family 1" evidence="2">
    <location>
        <begin position="2"/>
        <end position="153"/>
    </location>
</feature>
<keyword evidence="4" id="KW-1185">Reference proteome</keyword>
<dbReference type="PANTHER" id="PTHR46401:SF2">
    <property type="entry name" value="GLYCOSYLTRANSFERASE WBBK-RELATED"/>
    <property type="match status" value="1"/>
</dbReference>
<name>A0ABS5RTR3_9HYPH</name>
<keyword evidence="1" id="KW-0808">Transferase</keyword>
<evidence type="ECO:0000313" key="3">
    <source>
        <dbReference type="EMBL" id="MBS9719639.1"/>
    </source>
</evidence>
<evidence type="ECO:0000313" key="4">
    <source>
        <dbReference type="Proteomes" id="UP001297272"/>
    </source>
</evidence>
<dbReference type="PANTHER" id="PTHR46401">
    <property type="entry name" value="GLYCOSYLTRANSFERASE WBBK-RELATED"/>
    <property type="match status" value="1"/>
</dbReference>
<dbReference type="Proteomes" id="UP001297272">
    <property type="component" value="Unassembled WGS sequence"/>
</dbReference>
<dbReference type="RefSeq" id="WP_213984232.1">
    <property type="nucleotide sequence ID" value="NZ_JAFMNX010000001.1"/>
</dbReference>
<sequence length="180" mass="20120">MQPRFIFWGRLRTQKNVRRAIQLFEQIRLIDDQAHFAIIGPDGGEGTLIKECINSLGLQDHVTMHGPLDHEEITQIAASSHFYLQTSTHEGMAMSVVEAMQLGLIPVVTAVGEIANYCTDRINSLIIHDDAATVASIRDLLGNPNQARLISESAVDTWRNISFYRDDVVQRSRHILGSIS</sequence>
<protein>
    <submittedName>
        <fullName evidence="3">Glycosyltransferase family 4 protein</fullName>
    </submittedName>
</protein>
<gene>
    <name evidence="3" type="ORF">JYU29_02945</name>
</gene>
<evidence type="ECO:0000259" key="2">
    <source>
        <dbReference type="Pfam" id="PF00534"/>
    </source>
</evidence>
<reference evidence="3 4" key="1">
    <citation type="submission" date="2021-03" db="EMBL/GenBank/DDBJ databases">
        <title>Tianweitania aestuarii sp. nov., isolated from a tidal flat.</title>
        <authorList>
            <person name="Park S."/>
            <person name="Yoon J.-H."/>
        </authorList>
    </citation>
    <scope>NUCLEOTIDE SEQUENCE [LARGE SCALE GENOMIC DNA]</scope>
    <source>
        <strain evidence="3 4">BSSL-BM11</strain>
    </source>
</reference>
<dbReference type="EMBL" id="JAFMNX010000001">
    <property type="protein sequence ID" value="MBS9719639.1"/>
    <property type="molecule type" value="Genomic_DNA"/>
</dbReference>
<accession>A0ABS5RTR3</accession>
<dbReference type="Gene3D" id="3.40.50.2000">
    <property type="entry name" value="Glycogen Phosphorylase B"/>
    <property type="match status" value="1"/>
</dbReference>
<evidence type="ECO:0000256" key="1">
    <source>
        <dbReference type="ARBA" id="ARBA00022679"/>
    </source>
</evidence>
<dbReference type="Pfam" id="PF00534">
    <property type="entry name" value="Glycos_transf_1"/>
    <property type="match status" value="1"/>
</dbReference>
<dbReference type="InterPro" id="IPR001296">
    <property type="entry name" value="Glyco_trans_1"/>
</dbReference>
<proteinExistence type="predicted"/>